<evidence type="ECO:0000313" key="4">
    <source>
        <dbReference type="Proteomes" id="UP000606396"/>
    </source>
</evidence>
<accession>A0ABR8HG28</accession>
<evidence type="ECO:0000313" key="3">
    <source>
        <dbReference type="EMBL" id="MBD2614764.1"/>
    </source>
</evidence>
<dbReference type="NCBIfam" id="NF033580">
    <property type="entry name" value="transpos_IS5_3"/>
    <property type="match status" value="1"/>
</dbReference>
<dbReference type="Proteomes" id="UP000606396">
    <property type="component" value="Unassembled WGS sequence"/>
</dbReference>
<dbReference type="Pfam" id="PF01609">
    <property type="entry name" value="DDE_Tnp_1"/>
    <property type="match status" value="1"/>
</dbReference>
<reference evidence="3 4" key="1">
    <citation type="journal article" date="2020" name="ISME J.">
        <title>Comparative genomics reveals insights into cyanobacterial evolution and habitat adaptation.</title>
        <authorList>
            <person name="Chen M.Y."/>
            <person name="Teng W.K."/>
            <person name="Zhao L."/>
            <person name="Hu C.X."/>
            <person name="Zhou Y.K."/>
            <person name="Han B.P."/>
            <person name="Song L.R."/>
            <person name="Shu W.S."/>
        </authorList>
    </citation>
    <scope>NUCLEOTIDE SEQUENCE [LARGE SCALE GENOMIC DNA]</scope>
    <source>
        <strain evidence="3 4">FACHB-252</strain>
    </source>
</reference>
<dbReference type="Pfam" id="PF13340">
    <property type="entry name" value="DUF4096"/>
    <property type="match status" value="1"/>
</dbReference>
<dbReference type="InterPro" id="IPR002559">
    <property type="entry name" value="Transposase_11"/>
</dbReference>
<dbReference type="PANTHER" id="PTHR30007:SF0">
    <property type="entry name" value="TRANSPOSASE"/>
    <property type="match status" value="1"/>
</dbReference>
<dbReference type="RefSeq" id="WP_185570550.1">
    <property type="nucleotide sequence ID" value="NZ_JACJTC010000021.1"/>
</dbReference>
<feature type="domain" description="Transposase IS4-like" evidence="1">
    <location>
        <begin position="100"/>
        <end position="258"/>
    </location>
</feature>
<dbReference type="EMBL" id="JACJTC010000021">
    <property type="protein sequence ID" value="MBD2614764.1"/>
    <property type="molecule type" value="Genomic_DNA"/>
</dbReference>
<name>A0ABR8HG28_NOSPU</name>
<evidence type="ECO:0000259" key="1">
    <source>
        <dbReference type="Pfam" id="PF01609"/>
    </source>
</evidence>
<protein>
    <submittedName>
        <fullName evidence="3">IS5 family transposase</fullName>
    </submittedName>
</protein>
<organism evidence="3 4">
    <name type="scientific">Nostoc punctiforme FACHB-252</name>
    <dbReference type="NCBI Taxonomy" id="1357509"/>
    <lineage>
        <taxon>Bacteria</taxon>
        <taxon>Bacillati</taxon>
        <taxon>Cyanobacteriota</taxon>
        <taxon>Cyanophyceae</taxon>
        <taxon>Nostocales</taxon>
        <taxon>Nostocaceae</taxon>
        <taxon>Nostoc</taxon>
    </lineage>
</organism>
<keyword evidence="4" id="KW-1185">Reference proteome</keyword>
<evidence type="ECO:0000259" key="2">
    <source>
        <dbReference type="Pfam" id="PF13340"/>
    </source>
</evidence>
<proteinExistence type="predicted"/>
<dbReference type="PANTHER" id="PTHR30007">
    <property type="entry name" value="PHP DOMAIN PROTEIN"/>
    <property type="match status" value="1"/>
</dbReference>
<comment type="caution">
    <text evidence="3">The sequence shown here is derived from an EMBL/GenBank/DDBJ whole genome shotgun (WGS) entry which is preliminary data.</text>
</comment>
<sequence>MSTSYPTDLTDEQWELLSVLIPPENSGCRPRCVDLRAVVSAIFYILCAGCAWRMLPHDYPKWQTVYYYFRKWRIDGTWEVMNHKLQQWVRVLEDREPNPSAAIVDCQSVENGTMVSQAVGFDSGKLVKGRKRHLLVDTLGLVLMVVVTSAYESDKAGAKQLFAQAKNRISDRLNHLVLIWVDAGYQGEGFIKWVMDTYRWILEVVRRPTNAKGFVLLPRRWVVERSFGWFNWCRRLSKDYEILPQTHETFVQVAMIRLMLKRLA</sequence>
<feature type="domain" description="Insertion element IS402-like" evidence="2">
    <location>
        <begin position="9"/>
        <end position="81"/>
    </location>
</feature>
<dbReference type="InterPro" id="IPR025161">
    <property type="entry name" value="IS402-like_dom"/>
</dbReference>
<gene>
    <name evidence="3" type="ORF">H6G94_26395</name>
</gene>